<dbReference type="InterPro" id="IPR016439">
    <property type="entry name" value="Lag1/Lac1-like"/>
</dbReference>
<evidence type="ECO:0000256" key="9">
    <source>
        <dbReference type="PROSITE-ProRule" id="PRU00205"/>
    </source>
</evidence>
<accession>A0AAD5EFD0</accession>
<dbReference type="RefSeq" id="XP_051446925.1">
    <property type="nucleotide sequence ID" value="XM_051587164.1"/>
</dbReference>
<evidence type="ECO:0000256" key="1">
    <source>
        <dbReference type="ARBA" id="ARBA00004477"/>
    </source>
</evidence>
<dbReference type="GO" id="GO:0050291">
    <property type="term" value="F:sphingosine N-acyltransferase activity"/>
    <property type="evidence" value="ECO:0007669"/>
    <property type="project" value="InterPro"/>
</dbReference>
<comment type="caution">
    <text evidence="13">The sequence shown here is derived from an EMBL/GenBank/DDBJ whole genome shotgun (WGS) entry which is preliminary data.</text>
</comment>
<evidence type="ECO:0000256" key="5">
    <source>
        <dbReference type="ARBA" id="ARBA00022824"/>
    </source>
</evidence>
<feature type="region of interest" description="Disordered" evidence="10">
    <location>
        <begin position="345"/>
        <end position="380"/>
    </location>
</feature>
<feature type="transmembrane region" description="Helical" evidence="11">
    <location>
        <begin position="261"/>
        <end position="283"/>
    </location>
</feature>
<dbReference type="PROSITE" id="PS50922">
    <property type="entry name" value="TLC"/>
    <property type="match status" value="1"/>
</dbReference>
<keyword evidence="8" id="KW-0325">Glycoprotein</keyword>
<dbReference type="PANTHER" id="PTHR12560">
    <property type="entry name" value="LONGEVITY ASSURANCE FACTOR 1 LAG1"/>
    <property type="match status" value="1"/>
</dbReference>
<keyword evidence="6 11" id="KW-1133">Transmembrane helix</keyword>
<evidence type="ECO:0000256" key="4">
    <source>
        <dbReference type="ARBA" id="ARBA00022692"/>
    </source>
</evidence>
<proteinExistence type="inferred from homology"/>
<evidence type="ECO:0000313" key="13">
    <source>
        <dbReference type="EMBL" id="KAI8581921.1"/>
    </source>
</evidence>
<keyword evidence="7 9" id="KW-0472">Membrane</keyword>
<keyword evidence="3" id="KW-0808">Transferase</keyword>
<name>A0AAD5EFD0_UMBRA</name>
<reference evidence="13" key="1">
    <citation type="submission" date="2021-06" db="EMBL/GenBank/DDBJ databases">
        <authorList>
            <consortium name="DOE Joint Genome Institute"/>
            <person name="Mondo S.J."/>
            <person name="Amses K.R."/>
            <person name="Simmons D.R."/>
            <person name="Longcore J.E."/>
            <person name="Seto K."/>
            <person name="Alves G.H."/>
            <person name="Bonds A.E."/>
            <person name="Quandt C.A."/>
            <person name="Davis W.J."/>
            <person name="Chang Y."/>
            <person name="Letcher P.M."/>
            <person name="Powell M.J."/>
            <person name="Kuo A."/>
            <person name="Labutti K."/>
            <person name="Pangilinan J."/>
            <person name="Andreopoulos W."/>
            <person name="Tritt A."/>
            <person name="Riley R."/>
            <person name="Hundley H."/>
            <person name="Johnson J."/>
            <person name="Lipzen A."/>
            <person name="Barry K."/>
            <person name="Berbee M.L."/>
            <person name="Buchler N.E."/>
            <person name="Grigoriev I.V."/>
            <person name="Spatafora J.W."/>
            <person name="Stajich J.E."/>
            <person name="James T.Y."/>
        </authorList>
    </citation>
    <scope>NUCLEOTIDE SEQUENCE</scope>
    <source>
        <strain evidence="13">AG</strain>
    </source>
</reference>
<dbReference type="SMART" id="SM00724">
    <property type="entry name" value="TLC"/>
    <property type="match status" value="1"/>
</dbReference>
<feature type="region of interest" description="Disordered" evidence="10">
    <location>
        <begin position="1"/>
        <end position="25"/>
    </location>
</feature>
<reference evidence="13" key="2">
    <citation type="journal article" date="2022" name="Proc. Natl. Acad. Sci. U.S.A.">
        <title>Diploid-dominant life cycles characterize the early evolution of Fungi.</title>
        <authorList>
            <person name="Amses K.R."/>
            <person name="Simmons D.R."/>
            <person name="Longcore J.E."/>
            <person name="Mondo S.J."/>
            <person name="Seto K."/>
            <person name="Jeronimo G.H."/>
            <person name="Bonds A.E."/>
            <person name="Quandt C.A."/>
            <person name="Davis W.J."/>
            <person name="Chang Y."/>
            <person name="Federici B.A."/>
            <person name="Kuo A."/>
            <person name="LaButti K."/>
            <person name="Pangilinan J."/>
            <person name="Andreopoulos W."/>
            <person name="Tritt A."/>
            <person name="Riley R."/>
            <person name="Hundley H."/>
            <person name="Johnson J."/>
            <person name="Lipzen A."/>
            <person name="Barry K."/>
            <person name="Lang B.F."/>
            <person name="Cuomo C.A."/>
            <person name="Buchler N.E."/>
            <person name="Grigoriev I.V."/>
            <person name="Spatafora J.W."/>
            <person name="Stajich J.E."/>
            <person name="James T.Y."/>
        </authorList>
    </citation>
    <scope>NUCLEOTIDE SEQUENCE</scope>
    <source>
        <strain evidence="13">AG</strain>
    </source>
</reference>
<comment type="subcellular location">
    <subcellularLocation>
        <location evidence="1">Endoplasmic reticulum membrane</location>
        <topology evidence="1">Multi-pass membrane protein</topology>
    </subcellularLocation>
</comment>
<feature type="compositionally biased region" description="Polar residues" evidence="10">
    <location>
        <begin position="360"/>
        <end position="374"/>
    </location>
</feature>
<keyword evidence="4 9" id="KW-0812">Transmembrane</keyword>
<evidence type="ECO:0000256" key="11">
    <source>
        <dbReference type="SAM" id="Phobius"/>
    </source>
</evidence>
<keyword evidence="5" id="KW-0256">Endoplasmic reticulum</keyword>
<evidence type="ECO:0000313" key="14">
    <source>
        <dbReference type="Proteomes" id="UP001206595"/>
    </source>
</evidence>
<keyword evidence="14" id="KW-1185">Reference proteome</keyword>
<feature type="transmembrane region" description="Helical" evidence="11">
    <location>
        <begin position="94"/>
        <end position="116"/>
    </location>
</feature>
<protein>
    <recommendedName>
        <fullName evidence="12">TLC domain-containing protein</fullName>
    </recommendedName>
</protein>
<dbReference type="InterPro" id="IPR006634">
    <property type="entry name" value="TLC-dom"/>
</dbReference>
<dbReference type="GO" id="GO:0005789">
    <property type="term" value="C:endoplasmic reticulum membrane"/>
    <property type="evidence" value="ECO:0007669"/>
    <property type="project" value="UniProtKB-SubCell"/>
</dbReference>
<evidence type="ECO:0000256" key="6">
    <source>
        <dbReference type="ARBA" id="ARBA00022989"/>
    </source>
</evidence>
<dbReference type="AlphaFoldDB" id="A0AAD5EFD0"/>
<evidence type="ECO:0000256" key="10">
    <source>
        <dbReference type="SAM" id="MobiDB-lite"/>
    </source>
</evidence>
<dbReference type="PIRSF" id="PIRSF005225">
    <property type="entry name" value="LAG1_LAC1"/>
    <property type="match status" value="1"/>
</dbReference>
<dbReference type="EMBL" id="MU620903">
    <property type="protein sequence ID" value="KAI8581921.1"/>
    <property type="molecule type" value="Genomic_DNA"/>
</dbReference>
<evidence type="ECO:0000256" key="7">
    <source>
        <dbReference type="ARBA" id="ARBA00023136"/>
    </source>
</evidence>
<feature type="compositionally biased region" description="Polar residues" evidence="10">
    <location>
        <begin position="1"/>
        <end position="15"/>
    </location>
</feature>
<dbReference type="Pfam" id="PF03798">
    <property type="entry name" value="TRAM_LAG1_CLN8"/>
    <property type="match status" value="1"/>
</dbReference>
<feature type="transmembrane region" description="Helical" evidence="11">
    <location>
        <begin position="303"/>
        <end position="326"/>
    </location>
</feature>
<dbReference type="GeneID" id="75912511"/>
<dbReference type="PANTHER" id="PTHR12560:SF11">
    <property type="entry name" value="CERAMIDE SYNTHASE LAC1-RELATED"/>
    <property type="match status" value="1"/>
</dbReference>
<dbReference type="Proteomes" id="UP001206595">
    <property type="component" value="Unassembled WGS sequence"/>
</dbReference>
<organism evidence="13 14">
    <name type="scientific">Umbelopsis ramanniana AG</name>
    <dbReference type="NCBI Taxonomy" id="1314678"/>
    <lineage>
        <taxon>Eukaryota</taxon>
        <taxon>Fungi</taxon>
        <taxon>Fungi incertae sedis</taxon>
        <taxon>Mucoromycota</taxon>
        <taxon>Mucoromycotina</taxon>
        <taxon>Umbelopsidomycetes</taxon>
        <taxon>Umbelopsidales</taxon>
        <taxon>Umbelopsidaceae</taxon>
        <taxon>Umbelopsis</taxon>
    </lineage>
</organism>
<feature type="transmembrane region" description="Helical" evidence="11">
    <location>
        <begin position="206"/>
        <end position="222"/>
    </location>
</feature>
<feature type="domain" description="TLC" evidence="12">
    <location>
        <begin position="125"/>
        <end position="339"/>
    </location>
</feature>
<comment type="similarity">
    <text evidence="2">Belongs to the sphingosine N-acyltransferase family.</text>
</comment>
<feature type="transmembrane region" description="Helical" evidence="11">
    <location>
        <begin position="53"/>
        <end position="74"/>
    </location>
</feature>
<evidence type="ECO:0000256" key="2">
    <source>
        <dbReference type="ARBA" id="ARBA00009808"/>
    </source>
</evidence>
<evidence type="ECO:0000256" key="3">
    <source>
        <dbReference type="ARBA" id="ARBA00022679"/>
    </source>
</evidence>
<evidence type="ECO:0000259" key="12">
    <source>
        <dbReference type="PROSITE" id="PS50922"/>
    </source>
</evidence>
<dbReference type="GO" id="GO:0046513">
    <property type="term" value="P:ceramide biosynthetic process"/>
    <property type="evidence" value="ECO:0007669"/>
    <property type="project" value="InterPro"/>
</dbReference>
<gene>
    <name evidence="13" type="ORF">K450DRAFT_229908</name>
</gene>
<evidence type="ECO:0000256" key="8">
    <source>
        <dbReference type="ARBA" id="ARBA00023180"/>
    </source>
</evidence>
<feature type="transmembrane region" description="Helical" evidence="11">
    <location>
        <begin position="137"/>
        <end position="158"/>
    </location>
</feature>
<sequence>MLNSPSNLSTMVSNASSSFNRKRSVRRSSNKKYTLKDYTDYLAEHQIDAPLKVIATICVCYLVGIPYFDKFLFIAHQDATTGLYGKGGWDLMFLFFYINVFTMLRAATMEYVLIPIAVAGGVAKKKRTRFAEQMWTVIYYSVSFLVGVHLAYNSTYWFNTSEFWRGYPHIYQTKLFKYYYVVQFSYWLQQIFVLQIEAPRSDYRELVLHHITTLLLISLSYSMNYTRIGNAIFVCMDLPDVLLALAKSFNYLNYRFLCDSLFFIMLCTWVYTRVFLYGCIIWSTYTEPDLYVNFKLDPLNGSWFPYFAKYIILFLELVLYGLMLFWTAMMFKVLFKVLFGNAASDERSDDEDVPEENDRQTTAGTTSAVQSHNGAPTKRK</sequence>